<dbReference type="Pfam" id="PF02776">
    <property type="entry name" value="TPP_enzyme_N"/>
    <property type="match status" value="1"/>
</dbReference>
<reference evidence="8" key="1">
    <citation type="journal article" date="2019" name="Int. J. Syst. Evol. Microbiol.">
        <title>The Global Catalogue of Microorganisms (GCM) 10K type strain sequencing project: providing services to taxonomists for standard genome sequencing and annotation.</title>
        <authorList>
            <consortium name="The Broad Institute Genomics Platform"/>
            <consortium name="The Broad Institute Genome Sequencing Center for Infectious Disease"/>
            <person name="Wu L."/>
            <person name="Ma J."/>
        </authorList>
    </citation>
    <scope>NUCLEOTIDE SEQUENCE [LARGE SCALE GENOMIC DNA]</scope>
    <source>
        <strain evidence="8">JCM 17810</strain>
    </source>
</reference>
<gene>
    <name evidence="7" type="primary">mdlC</name>
    <name evidence="7" type="ORF">GCM10023169_34980</name>
</gene>
<dbReference type="InterPro" id="IPR029061">
    <property type="entry name" value="THDP-binding"/>
</dbReference>
<dbReference type="InterPro" id="IPR011766">
    <property type="entry name" value="TPP_enzyme_TPP-bd"/>
</dbReference>
<dbReference type="EMBL" id="BAABGN010000013">
    <property type="protein sequence ID" value="GAA4430946.1"/>
    <property type="molecule type" value="Genomic_DNA"/>
</dbReference>
<keyword evidence="2 3" id="KW-0786">Thiamine pyrophosphate</keyword>
<organism evidence="7 8">
    <name type="scientific">Georgenia halophila</name>
    <dbReference type="NCBI Taxonomy" id="620889"/>
    <lineage>
        <taxon>Bacteria</taxon>
        <taxon>Bacillati</taxon>
        <taxon>Actinomycetota</taxon>
        <taxon>Actinomycetes</taxon>
        <taxon>Micrococcales</taxon>
        <taxon>Bogoriellaceae</taxon>
        <taxon>Georgenia</taxon>
    </lineage>
</organism>
<evidence type="ECO:0000313" key="8">
    <source>
        <dbReference type="Proteomes" id="UP001500622"/>
    </source>
</evidence>
<comment type="caution">
    <text evidence="7">The sequence shown here is derived from an EMBL/GenBank/DDBJ whole genome shotgun (WGS) entry which is preliminary data.</text>
</comment>
<proteinExistence type="inferred from homology"/>
<feature type="domain" description="Thiamine pyrophosphate enzyme central" evidence="4">
    <location>
        <begin position="193"/>
        <end position="325"/>
    </location>
</feature>
<dbReference type="InterPro" id="IPR012001">
    <property type="entry name" value="Thiamin_PyroP_enz_TPP-bd_dom"/>
</dbReference>
<evidence type="ECO:0000256" key="2">
    <source>
        <dbReference type="ARBA" id="ARBA00023052"/>
    </source>
</evidence>
<keyword evidence="8" id="KW-1185">Reference proteome</keyword>
<evidence type="ECO:0000256" key="3">
    <source>
        <dbReference type="RuleBase" id="RU362132"/>
    </source>
</evidence>
<dbReference type="PANTHER" id="PTHR18968">
    <property type="entry name" value="THIAMINE PYROPHOSPHATE ENZYMES"/>
    <property type="match status" value="1"/>
</dbReference>
<evidence type="ECO:0000259" key="6">
    <source>
        <dbReference type="Pfam" id="PF02776"/>
    </source>
</evidence>
<accession>A0ABP8LM72</accession>
<dbReference type="InterPro" id="IPR029035">
    <property type="entry name" value="DHS-like_NAD/FAD-binding_dom"/>
</dbReference>
<dbReference type="CDD" id="cd07035">
    <property type="entry name" value="TPP_PYR_POX_like"/>
    <property type="match status" value="1"/>
</dbReference>
<evidence type="ECO:0000259" key="5">
    <source>
        <dbReference type="Pfam" id="PF02775"/>
    </source>
</evidence>
<dbReference type="InterPro" id="IPR045229">
    <property type="entry name" value="TPP_enz"/>
</dbReference>
<feature type="domain" description="Thiamine pyrophosphate enzyme N-terminal TPP-binding" evidence="6">
    <location>
        <begin position="5"/>
        <end position="113"/>
    </location>
</feature>
<dbReference type="Proteomes" id="UP001500622">
    <property type="component" value="Unassembled WGS sequence"/>
</dbReference>
<dbReference type="Gene3D" id="3.40.50.1220">
    <property type="entry name" value="TPP-binding domain"/>
    <property type="match status" value="1"/>
</dbReference>
<dbReference type="Pfam" id="PF00205">
    <property type="entry name" value="TPP_enzyme_M"/>
    <property type="match status" value="1"/>
</dbReference>
<dbReference type="SUPFAM" id="SSF52518">
    <property type="entry name" value="Thiamin diphosphate-binding fold (THDP-binding)"/>
    <property type="match status" value="2"/>
</dbReference>
<sequence>MRQRRAANVLVEVLQEWHVDRVFICPGSTEAAALDALSEAGIALHLTTHESVAVAMADGHSRATGRPSVVYLHANVGLSNGLAHLWAARLARSPVVVLNGLKASGVQSREGFTTAPHVRSMVTDQVKWDWETLSADLVGEDLTRALGRAVQEPAGPTWLGLRQDLMETLTQCSVPPARRYAGVAGTRPARQAVQEAAAVLRAAERPLLVAGTEVARQRATRQLIELSDRLRAPVVLEDRRGLERVGFPTEHLHCAGLYTPTAPVVRDADAIFFAGCNAFVQFEDVGIDQVPAGVPVIHSHPDPDHLNRVYGADIALAGDQELVLRDVLDAVSDGSPPSGPREPRTTAAVSPAQIRRAALAGLEGRNPITATAAVATLTDLAGPDVTIVNDSTTAASLVLGMISVQTPDQYLATSSGSLGWGMGAALGFQLARPDRRVVAVLGDGVFQFGINALWTAAYYAVPVTYVVLNNQSFAANGAAIQRYRRATGRDADRPMPGVDISGTDVAAAARAFGVESVRIRELSELGPALEDMAAVAAPSLIEVMTDPADLGPAPF</sequence>
<dbReference type="Gene3D" id="3.40.50.970">
    <property type="match status" value="2"/>
</dbReference>
<evidence type="ECO:0000256" key="1">
    <source>
        <dbReference type="ARBA" id="ARBA00007812"/>
    </source>
</evidence>
<dbReference type="SUPFAM" id="SSF52467">
    <property type="entry name" value="DHS-like NAD/FAD-binding domain"/>
    <property type="match status" value="1"/>
</dbReference>
<dbReference type="Pfam" id="PF02775">
    <property type="entry name" value="TPP_enzyme_C"/>
    <property type="match status" value="1"/>
</dbReference>
<name>A0ABP8LM72_9MICO</name>
<feature type="domain" description="Thiamine pyrophosphate enzyme TPP-binding" evidence="5">
    <location>
        <begin position="401"/>
        <end position="543"/>
    </location>
</feature>
<dbReference type="CDD" id="cd02002">
    <property type="entry name" value="TPP_BFDC"/>
    <property type="match status" value="1"/>
</dbReference>
<evidence type="ECO:0000313" key="7">
    <source>
        <dbReference type="EMBL" id="GAA4430946.1"/>
    </source>
</evidence>
<comment type="similarity">
    <text evidence="1 3">Belongs to the TPP enzyme family.</text>
</comment>
<dbReference type="InterPro" id="IPR012000">
    <property type="entry name" value="Thiamin_PyroP_enz_cen_dom"/>
</dbReference>
<evidence type="ECO:0000259" key="4">
    <source>
        <dbReference type="Pfam" id="PF00205"/>
    </source>
</evidence>
<protein>
    <submittedName>
        <fullName evidence="7">Benzoylformate decarboxylase</fullName>
    </submittedName>
</protein>